<dbReference type="RefSeq" id="WP_264070611.1">
    <property type="nucleotide sequence ID" value="NZ_JACKTY010000041.1"/>
</dbReference>
<feature type="domain" description="ARB-07466-like C-terminal" evidence="2">
    <location>
        <begin position="93"/>
        <end position="196"/>
    </location>
</feature>
<dbReference type="InterPro" id="IPR058593">
    <property type="entry name" value="ARB_07466-like_C"/>
</dbReference>
<dbReference type="Pfam" id="PF26571">
    <property type="entry name" value="VldE"/>
    <property type="match status" value="1"/>
</dbReference>
<evidence type="ECO:0000313" key="4">
    <source>
        <dbReference type="Proteomes" id="UP001526201"/>
    </source>
</evidence>
<proteinExistence type="predicted"/>
<dbReference type="Proteomes" id="UP001526201">
    <property type="component" value="Unassembled WGS sequence"/>
</dbReference>
<accession>A0ABT3CIM5</accession>
<keyword evidence="4" id="KW-1185">Reference proteome</keyword>
<dbReference type="EMBL" id="JACKTY010000041">
    <property type="protein sequence ID" value="MCV7229386.1"/>
    <property type="molecule type" value="Genomic_DNA"/>
</dbReference>
<protein>
    <recommendedName>
        <fullName evidence="2">ARB-07466-like C-terminal domain-containing protein</fullName>
    </recommendedName>
</protein>
<organism evidence="3 4">
    <name type="scientific">Mycolicibacterium komossense</name>
    <dbReference type="NCBI Taxonomy" id="1779"/>
    <lineage>
        <taxon>Bacteria</taxon>
        <taxon>Bacillati</taxon>
        <taxon>Actinomycetota</taxon>
        <taxon>Actinomycetes</taxon>
        <taxon>Mycobacteriales</taxon>
        <taxon>Mycobacteriaceae</taxon>
        <taxon>Mycolicibacterium</taxon>
    </lineage>
</organism>
<feature type="signal peptide" evidence="1">
    <location>
        <begin position="1"/>
        <end position="34"/>
    </location>
</feature>
<evidence type="ECO:0000256" key="1">
    <source>
        <dbReference type="SAM" id="SignalP"/>
    </source>
</evidence>
<keyword evidence="1" id="KW-0732">Signal</keyword>
<feature type="chain" id="PRO_5046154697" description="ARB-07466-like C-terminal domain-containing protein" evidence="1">
    <location>
        <begin position="35"/>
        <end position="217"/>
    </location>
</feature>
<sequence length="217" mass="23279">MGRHRLARPRPRHRTATALAVLVVPATAFLTAGATTVAPVKPITTVCCPEIVMAAPLNPADSAARHAFASSLVHTEAASRAQRRALSVGVASERGLQVKTILAARAVSAVFPEIHEIGGVRPDYLKWHPTGLAIDVMIPDYNSSEGKALGDLIARYALANADRFGLNHVIWRQVYYPRDGSAHLMSDLGDDNANHYTHVHIATDGGGYPTGQELYFG</sequence>
<gene>
    <name evidence="3" type="ORF">H7J73_25575</name>
</gene>
<evidence type="ECO:0000313" key="3">
    <source>
        <dbReference type="EMBL" id="MCV7229386.1"/>
    </source>
</evidence>
<evidence type="ECO:0000259" key="2">
    <source>
        <dbReference type="Pfam" id="PF26571"/>
    </source>
</evidence>
<reference evidence="3 4" key="1">
    <citation type="journal article" date="2022" name="BMC Genomics">
        <title>Comparative genome analysis of mycobacteria focusing on tRNA and non-coding RNA.</title>
        <authorList>
            <person name="Behra P.R.K."/>
            <person name="Pettersson B.M.F."/>
            <person name="Ramesh M."/>
            <person name="Das S."/>
            <person name="Dasgupta S."/>
            <person name="Kirsebom L.A."/>
        </authorList>
    </citation>
    <scope>NUCLEOTIDE SEQUENCE [LARGE SCALE GENOMIC DNA]</scope>
    <source>
        <strain evidence="3 4">DSM 44078</strain>
    </source>
</reference>
<comment type="caution">
    <text evidence="3">The sequence shown here is derived from an EMBL/GenBank/DDBJ whole genome shotgun (WGS) entry which is preliminary data.</text>
</comment>
<name>A0ABT3CIM5_9MYCO</name>